<accession>A0A2N0P3N3</accession>
<evidence type="ECO:0000313" key="2">
    <source>
        <dbReference type="Proteomes" id="UP000232722"/>
    </source>
</evidence>
<protein>
    <submittedName>
        <fullName evidence="1">Uncharacterized protein</fullName>
    </submittedName>
</protein>
<sequence length="160" mass="19007">MIIKRRFGSCKANTLNEKEIILKTLIDWKKNINKDRDEKLELTRGLFNNNITKIAKTKEERRTVKEIWERCHLKIWEIIWLERCNKVIELEKAMGINKTDKKKRKRIKDNIEEINDIDGKCGFENIEKIRKKLIIDNIPPDIVDSSVVLTAHQYSYGVSR</sequence>
<dbReference type="AlphaFoldDB" id="A0A2N0P3N3"/>
<proteinExistence type="predicted"/>
<evidence type="ECO:0000313" key="1">
    <source>
        <dbReference type="EMBL" id="PKC01393.1"/>
    </source>
</evidence>
<name>A0A2N0P3N3_9GLOM</name>
<organism evidence="1 2">
    <name type="scientific">Rhizophagus irregularis</name>
    <dbReference type="NCBI Taxonomy" id="588596"/>
    <lineage>
        <taxon>Eukaryota</taxon>
        <taxon>Fungi</taxon>
        <taxon>Fungi incertae sedis</taxon>
        <taxon>Mucoromycota</taxon>
        <taxon>Glomeromycotina</taxon>
        <taxon>Glomeromycetes</taxon>
        <taxon>Glomerales</taxon>
        <taxon>Glomeraceae</taxon>
        <taxon>Rhizophagus</taxon>
    </lineage>
</organism>
<dbReference type="VEuPathDB" id="FungiDB:RhiirA1_448896"/>
<reference evidence="1 2" key="1">
    <citation type="submission" date="2016-04" db="EMBL/GenBank/DDBJ databases">
        <title>Genome analyses suggest a sexual origin of heterokaryosis in a supposedly ancient asexual fungus.</title>
        <authorList>
            <person name="Ropars J."/>
            <person name="Sedzielewska K."/>
            <person name="Noel J."/>
            <person name="Charron P."/>
            <person name="Farinelli L."/>
            <person name="Marton T."/>
            <person name="Kruger M."/>
            <person name="Pelin A."/>
            <person name="Brachmann A."/>
            <person name="Corradi N."/>
        </authorList>
    </citation>
    <scope>NUCLEOTIDE SEQUENCE [LARGE SCALE GENOMIC DNA]</scope>
    <source>
        <strain evidence="1 2">A5</strain>
    </source>
</reference>
<gene>
    <name evidence="1" type="ORF">RhiirA5_426801</name>
</gene>
<reference evidence="1 2" key="2">
    <citation type="submission" date="2017-09" db="EMBL/GenBank/DDBJ databases">
        <title>Extensive intraspecific genome diversity in a model arbuscular mycorrhizal fungus.</title>
        <authorList>
            <person name="Chen E.C."/>
            <person name="Morin E."/>
            <person name="Beaudet D."/>
            <person name="Noel J."/>
            <person name="Ndikumana S."/>
            <person name="Charron P."/>
            <person name="St-Onge C."/>
            <person name="Giorgi J."/>
            <person name="Grigoriev I.V."/>
            <person name="Roux C."/>
            <person name="Martin F.M."/>
            <person name="Corradi N."/>
        </authorList>
    </citation>
    <scope>NUCLEOTIDE SEQUENCE [LARGE SCALE GENOMIC DNA]</scope>
    <source>
        <strain evidence="1 2">A5</strain>
    </source>
</reference>
<dbReference type="EMBL" id="LLXJ01001624">
    <property type="protein sequence ID" value="PKC01393.1"/>
    <property type="molecule type" value="Genomic_DNA"/>
</dbReference>
<comment type="caution">
    <text evidence="1">The sequence shown here is derived from an EMBL/GenBank/DDBJ whole genome shotgun (WGS) entry which is preliminary data.</text>
</comment>
<dbReference type="Proteomes" id="UP000232722">
    <property type="component" value="Unassembled WGS sequence"/>
</dbReference>